<dbReference type="Proteomes" id="UP000595460">
    <property type="component" value="Chromosome"/>
</dbReference>
<organism evidence="3 4">
    <name type="scientific">Devosia oryziradicis</name>
    <dbReference type="NCBI Taxonomy" id="2801335"/>
    <lineage>
        <taxon>Bacteria</taxon>
        <taxon>Pseudomonadati</taxon>
        <taxon>Pseudomonadota</taxon>
        <taxon>Alphaproteobacteria</taxon>
        <taxon>Hyphomicrobiales</taxon>
        <taxon>Devosiaceae</taxon>
        <taxon>Devosia</taxon>
    </lineage>
</organism>
<dbReference type="Gene3D" id="1.25.40.10">
    <property type="entry name" value="Tetratricopeptide repeat domain"/>
    <property type="match status" value="1"/>
</dbReference>
<dbReference type="InterPro" id="IPR011990">
    <property type="entry name" value="TPR-like_helical_dom_sf"/>
</dbReference>
<keyword evidence="2" id="KW-1133">Transmembrane helix</keyword>
<keyword evidence="4" id="KW-1185">Reference proteome</keyword>
<evidence type="ECO:0000313" key="4">
    <source>
        <dbReference type="Proteomes" id="UP000595460"/>
    </source>
</evidence>
<keyword evidence="2" id="KW-0472">Membrane</keyword>
<reference evidence="3 4" key="1">
    <citation type="submission" date="2021-01" db="EMBL/GenBank/DDBJ databases">
        <title>Genome seq and assembly of Devosia sp. G19.</title>
        <authorList>
            <person name="Chhetri G."/>
        </authorList>
    </citation>
    <scope>NUCLEOTIDE SEQUENCE [LARGE SCALE GENOMIC DNA]</scope>
    <source>
        <strain evidence="3 4">G19</strain>
    </source>
</reference>
<dbReference type="SUPFAM" id="SSF48452">
    <property type="entry name" value="TPR-like"/>
    <property type="match status" value="1"/>
</dbReference>
<dbReference type="PROSITE" id="PS50005">
    <property type="entry name" value="TPR"/>
    <property type="match status" value="1"/>
</dbReference>
<dbReference type="EMBL" id="CP068047">
    <property type="protein sequence ID" value="QQR37437.1"/>
    <property type="molecule type" value="Genomic_DNA"/>
</dbReference>
<name>A0ABX7C3V2_9HYPH</name>
<evidence type="ECO:0000313" key="3">
    <source>
        <dbReference type="EMBL" id="QQR37437.1"/>
    </source>
</evidence>
<feature type="repeat" description="TPR" evidence="1">
    <location>
        <begin position="397"/>
        <end position="430"/>
    </location>
</feature>
<dbReference type="InterPro" id="IPR019734">
    <property type="entry name" value="TPR_rpt"/>
</dbReference>
<dbReference type="Pfam" id="PF14559">
    <property type="entry name" value="TPR_19"/>
    <property type="match status" value="1"/>
</dbReference>
<keyword evidence="2" id="KW-0812">Transmembrane</keyword>
<keyword evidence="1" id="KW-0802">TPR repeat</keyword>
<sequence>MTDAAPQNKAIHLALERLLAWPDIARSPQLSRFLAYIVERTLEGNEQTIKAYSIAVDVFGRPSDFDPQADPIVRVQARRLRALLEDYYNGPGNDETVQIHLPVGRYVPEFVAAPEPHVAPAAAENVENHAPPRRGPRLGGRWLVLGAVLLGLAVAGYGLSAWWRNAPGAGGAIKRPTVAIVEFQDLSSPDTPSPRVSGLAIELVTDLEQFGNIEPRYGAQGESAGLPASDYVLTGIARPDGDVLRYSAILTEGRTGAVIWNHTVALGAGEALGSDVLDRVSRSLSLLLGSPRGPLHMAARQYLASAAGGDRGINPYLCRVLFDLYRESGGAGAAERASQCFAALPEADRGSAGALAATGILLAEQPGAVDGTGSAIDRQRAATSDLERAMQLDPLSSFVWEQQAHLHEAVGDLARARAEYSSSLQLNPASVDALAAYARLLSLAGKLDEAEPLSIDAVQGSPNPPAWYQGVPTLLALRDGDFVAATASAELYAIADPELGPILAIMAGQGSGDSAVVGRYLPEVLGVPAFRAQGILPRLRERIEDEVLIGSIREALVRAGVPAAAMIRAF</sequence>
<evidence type="ECO:0000256" key="1">
    <source>
        <dbReference type="PROSITE-ProRule" id="PRU00339"/>
    </source>
</evidence>
<dbReference type="RefSeq" id="WP_201661686.1">
    <property type="nucleotide sequence ID" value="NZ_CP068047.1"/>
</dbReference>
<evidence type="ECO:0000256" key="2">
    <source>
        <dbReference type="SAM" id="Phobius"/>
    </source>
</evidence>
<evidence type="ECO:0008006" key="5">
    <source>
        <dbReference type="Google" id="ProtNLM"/>
    </source>
</evidence>
<proteinExistence type="predicted"/>
<gene>
    <name evidence="3" type="ORF">JI749_07455</name>
</gene>
<feature type="transmembrane region" description="Helical" evidence="2">
    <location>
        <begin position="142"/>
        <end position="163"/>
    </location>
</feature>
<accession>A0ABX7C3V2</accession>
<protein>
    <recommendedName>
        <fullName evidence="5">Tetratricopeptide repeat protein</fullName>
    </recommendedName>
</protein>